<dbReference type="Proteomes" id="UP001147046">
    <property type="component" value="Unassembled WGS sequence"/>
</dbReference>
<name>A0AAJ1N6Q9_9ENTR</name>
<evidence type="ECO:0000313" key="1">
    <source>
        <dbReference type="EMBL" id="MDE9624574.1"/>
    </source>
</evidence>
<protein>
    <submittedName>
        <fullName evidence="1">Uncharacterized protein</fullName>
    </submittedName>
</protein>
<evidence type="ECO:0000313" key="2">
    <source>
        <dbReference type="Proteomes" id="UP001147046"/>
    </source>
</evidence>
<comment type="caution">
    <text evidence="1">The sequence shown here is derived from an EMBL/GenBank/DDBJ whole genome shotgun (WGS) entry which is preliminary data.</text>
</comment>
<organism evidence="1 2">
    <name type="scientific">Citrobacter portucalensis</name>
    <dbReference type="NCBI Taxonomy" id="1639133"/>
    <lineage>
        <taxon>Bacteria</taxon>
        <taxon>Pseudomonadati</taxon>
        <taxon>Pseudomonadota</taxon>
        <taxon>Gammaproteobacteria</taxon>
        <taxon>Enterobacterales</taxon>
        <taxon>Enterobacteriaceae</taxon>
        <taxon>Citrobacter</taxon>
        <taxon>Citrobacter freundii complex</taxon>
    </lineage>
</organism>
<dbReference type="RefSeq" id="WP_104446716.1">
    <property type="nucleotide sequence ID" value="NZ_JAKIHV010000009.1"/>
</dbReference>
<gene>
    <name evidence="1" type="ORF">L2102_14700</name>
</gene>
<dbReference type="EMBL" id="JAKIHV010000009">
    <property type="protein sequence ID" value="MDE9624574.1"/>
    <property type="molecule type" value="Genomic_DNA"/>
</dbReference>
<dbReference type="AlphaFoldDB" id="A0AAJ1N6Q9"/>
<reference evidence="1" key="1">
    <citation type="submission" date="2022-01" db="EMBL/GenBank/DDBJ databases">
        <title>Genetic Characterization of Carbapenem-resistant Citrobacter spp. from China: a multicenter study.</title>
        <authorList>
            <person name="Ye L."/>
        </authorList>
    </citation>
    <scope>NUCLEOTIDE SEQUENCE</scope>
    <source>
        <strain evidence="1">IR5464</strain>
    </source>
</reference>
<proteinExistence type="predicted"/>
<accession>A0AAJ1N6Q9</accession>
<sequence>MNVEQIAARLNTGPATLGELVRAGASAVVIADMVRAGVAVVLQFHEDSDAMIIGGYGTPAPQ</sequence>